<name>A0A7V5PMW6_CALAY</name>
<dbReference type="InterPro" id="IPR001647">
    <property type="entry name" value="HTH_TetR"/>
</dbReference>
<dbReference type="EMBL" id="DROD01000166">
    <property type="protein sequence ID" value="HHJ52006.1"/>
    <property type="molecule type" value="Genomic_DNA"/>
</dbReference>
<dbReference type="Pfam" id="PF00440">
    <property type="entry name" value="TetR_N"/>
    <property type="match status" value="1"/>
</dbReference>
<accession>A0A7V5PMW6</accession>
<dbReference type="GO" id="GO:0000976">
    <property type="term" value="F:transcription cis-regulatory region binding"/>
    <property type="evidence" value="ECO:0007669"/>
    <property type="project" value="TreeGrafter"/>
</dbReference>
<dbReference type="InterPro" id="IPR050109">
    <property type="entry name" value="HTH-type_TetR-like_transc_reg"/>
</dbReference>
<dbReference type="SUPFAM" id="SSF46689">
    <property type="entry name" value="Homeodomain-like"/>
    <property type="match status" value="1"/>
</dbReference>
<evidence type="ECO:0000256" key="2">
    <source>
        <dbReference type="ARBA" id="ARBA00023125"/>
    </source>
</evidence>
<dbReference type="PROSITE" id="PS01081">
    <property type="entry name" value="HTH_TETR_1"/>
    <property type="match status" value="1"/>
</dbReference>
<dbReference type="PROSITE" id="PS50977">
    <property type="entry name" value="HTH_TETR_2"/>
    <property type="match status" value="1"/>
</dbReference>
<dbReference type="AlphaFoldDB" id="A0A7V5PMW6"/>
<dbReference type="Gene3D" id="1.10.357.10">
    <property type="entry name" value="Tetracycline Repressor, domain 2"/>
    <property type="match status" value="1"/>
</dbReference>
<dbReference type="InterPro" id="IPR023772">
    <property type="entry name" value="DNA-bd_HTH_TetR-type_CS"/>
</dbReference>
<organism evidence="6">
    <name type="scientific">Caldithrix abyssi</name>
    <dbReference type="NCBI Taxonomy" id="187145"/>
    <lineage>
        <taxon>Bacteria</taxon>
        <taxon>Pseudomonadati</taxon>
        <taxon>Calditrichota</taxon>
        <taxon>Calditrichia</taxon>
        <taxon>Calditrichales</taxon>
        <taxon>Calditrichaceae</taxon>
        <taxon>Caldithrix</taxon>
    </lineage>
</organism>
<dbReference type="PRINTS" id="PR00455">
    <property type="entry name" value="HTHTETR"/>
</dbReference>
<dbReference type="InterPro" id="IPR009057">
    <property type="entry name" value="Homeodomain-like_sf"/>
</dbReference>
<feature type="domain" description="HTH tetR-type" evidence="5">
    <location>
        <begin position="12"/>
        <end position="72"/>
    </location>
</feature>
<dbReference type="Proteomes" id="UP000886124">
    <property type="component" value="Unassembled WGS sequence"/>
</dbReference>
<keyword evidence="3" id="KW-0804">Transcription</keyword>
<dbReference type="SUPFAM" id="SSF48498">
    <property type="entry name" value="Tetracyclin repressor-like, C-terminal domain"/>
    <property type="match status" value="1"/>
</dbReference>
<sequence length="211" mass="25129">MGIAERRERERLQRRKEIVDTAERIIFSVGLDKATMDAIAEEAELSKATLYLYFNSKIDLYFAIYLRGQQKLFKLIDKRTRELPSPQDKIKAFLQALVYFQDKFPNYFDAFYYFLTHRLEVSKNSEDLQASRELDDQYLAKWMELIDNGKKEGLIRKDMNAPATALIIWLQLVGFLKVYSIIHPELKEKFNINRDELLEEYYNLLFKGIFR</sequence>
<keyword evidence="1" id="KW-0805">Transcription regulation</keyword>
<feature type="DNA-binding region" description="H-T-H motif" evidence="4">
    <location>
        <begin position="35"/>
        <end position="54"/>
    </location>
</feature>
<gene>
    <name evidence="6" type="ORF">ENJ89_02320</name>
</gene>
<dbReference type="PANTHER" id="PTHR30055:SF234">
    <property type="entry name" value="HTH-TYPE TRANSCRIPTIONAL REGULATOR BETI"/>
    <property type="match status" value="1"/>
</dbReference>
<reference evidence="6" key="1">
    <citation type="journal article" date="2020" name="mSystems">
        <title>Genome- and Community-Level Interaction Insights into Carbon Utilization and Element Cycling Functions of Hydrothermarchaeota in Hydrothermal Sediment.</title>
        <authorList>
            <person name="Zhou Z."/>
            <person name="Liu Y."/>
            <person name="Xu W."/>
            <person name="Pan J."/>
            <person name="Luo Z.H."/>
            <person name="Li M."/>
        </authorList>
    </citation>
    <scope>NUCLEOTIDE SEQUENCE [LARGE SCALE GENOMIC DNA]</scope>
    <source>
        <strain evidence="6">HyVt-527</strain>
    </source>
</reference>
<comment type="caution">
    <text evidence="6">The sequence shown here is derived from an EMBL/GenBank/DDBJ whole genome shotgun (WGS) entry which is preliminary data.</text>
</comment>
<evidence type="ECO:0000256" key="3">
    <source>
        <dbReference type="ARBA" id="ARBA00023163"/>
    </source>
</evidence>
<evidence type="ECO:0000259" key="5">
    <source>
        <dbReference type="PROSITE" id="PS50977"/>
    </source>
</evidence>
<dbReference type="Gene3D" id="1.10.10.60">
    <property type="entry name" value="Homeodomain-like"/>
    <property type="match status" value="1"/>
</dbReference>
<evidence type="ECO:0000256" key="1">
    <source>
        <dbReference type="ARBA" id="ARBA00023015"/>
    </source>
</evidence>
<dbReference type="InterPro" id="IPR036271">
    <property type="entry name" value="Tet_transcr_reg_TetR-rel_C_sf"/>
</dbReference>
<dbReference type="GO" id="GO:0003700">
    <property type="term" value="F:DNA-binding transcription factor activity"/>
    <property type="evidence" value="ECO:0007669"/>
    <property type="project" value="TreeGrafter"/>
</dbReference>
<dbReference type="PANTHER" id="PTHR30055">
    <property type="entry name" value="HTH-TYPE TRANSCRIPTIONAL REGULATOR RUTR"/>
    <property type="match status" value="1"/>
</dbReference>
<evidence type="ECO:0000313" key="6">
    <source>
        <dbReference type="EMBL" id="HHJ52006.1"/>
    </source>
</evidence>
<evidence type="ECO:0000256" key="4">
    <source>
        <dbReference type="PROSITE-ProRule" id="PRU00335"/>
    </source>
</evidence>
<proteinExistence type="predicted"/>
<protein>
    <submittedName>
        <fullName evidence="6">TetR/AcrR family transcriptional regulator</fullName>
    </submittedName>
</protein>
<keyword evidence="2 4" id="KW-0238">DNA-binding</keyword>